<keyword evidence="2" id="KW-1185">Reference proteome</keyword>
<dbReference type="Pfam" id="PF13540">
    <property type="entry name" value="RCC1_2"/>
    <property type="match status" value="5"/>
</dbReference>
<dbReference type="InterPro" id="IPR009091">
    <property type="entry name" value="RCC1/BLIP-II"/>
</dbReference>
<evidence type="ECO:0008006" key="3">
    <source>
        <dbReference type="Google" id="ProtNLM"/>
    </source>
</evidence>
<name>A0ABS7TK27_9BACT</name>
<comment type="caution">
    <text evidence="1">The sequence shown here is derived from an EMBL/GenBank/DDBJ whole genome shotgun (WGS) entry which is preliminary data.</text>
</comment>
<evidence type="ECO:0000313" key="2">
    <source>
        <dbReference type="Proteomes" id="UP001139031"/>
    </source>
</evidence>
<protein>
    <recommendedName>
        <fullName evidence="3">Chromosome condensation regulator RCC1</fullName>
    </recommendedName>
</protein>
<dbReference type="PRINTS" id="PR00633">
    <property type="entry name" value="RCCNDNSATION"/>
</dbReference>
<sequence length="406" mass="41897">MRIGVAMVATALTGCGSGWAGRAPAEPGDEAAQTAGEPFVAELAVGSFHTCARLRGGTIRCWGMGASGQLGDGAAAQRARPVVVAGIDDAVQVAAEGDRSCAVRADGSVWCWGFNAVPEIEEEVRRGRALAQPVAGWREVRQLALGFDHDCAVVGDGSVVCRGQGTRGALGDGGLMAIGPVTVVRLEAVEEVAVGYAFSCARTTAGEVLCWGWNEYGQCGEPSGRDHLTPNRVPGVAGAVALTAGFDHACALLADGTAMCWGGDTFGQRGDGGEATVGPAAPVVDLRDAVELAAGQYRTTALLLDGTARGWGREWGRERALWPECAEPREHVSVAAPTERRQAPPEPYCPVPTPMPLTGASQVVVGQLHACVRTDDGRALCWGSNAYGGLGDGGVTDRAQPTPVAW</sequence>
<dbReference type="Gene3D" id="2.130.10.30">
    <property type="entry name" value="Regulator of chromosome condensation 1/beta-lactamase-inhibitor protein II"/>
    <property type="match status" value="3"/>
</dbReference>
<proteinExistence type="predicted"/>
<reference evidence="1" key="1">
    <citation type="submission" date="2021-08" db="EMBL/GenBank/DDBJ databases">
        <authorList>
            <person name="Stevens D.C."/>
        </authorList>
    </citation>
    <scope>NUCLEOTIDE SEQUENCE</scope>
    <source>
        <strain evidence="1">DSM 53165</strain>
    </source>
</reference>
<gene>
    <name evidence="1" type="ORF">K7C98_04845</name>
</gene>
<organism evidence="1 2">
    <name type="scientific">Nannocystis pusilla</name>
    <dbReference type="NCBI Taxonomy" id="889268"/>
    <lineage>
        <taxon>Bacteria</taxon>
        <taxon>Pseudomonadati</taxon>
        <taxon>Myxococcota</taxon>
        <taxon>Polyangia</taxon>
        <taxon>Nannocystales</taxon>
        <taxon>Nannocystaceae</taxon>
        <taxon>Nannocystis</taxon>
    </lineage>
</organism>
<evidence type="ECO:0000313" key="1">
    <source>
        <dbReference type="EMBL" id="MBZ5708575.1"/>
    </source>
</evidence>
<dbReference type="PANTHER" id="PTHR45982:SF1">
    <property type="entry name" value="REGULATOR OF CHROMOSOME CONDENSATION"/>
    <property type="match status" value="1"/>
</dbReference>
<dbReference type="SUPFAM" id="SSF50985">
    <property type="entry name" value="RCC1/BLIP-II"/>
    <property type="match status" value="2"/>
</dbReference>
<dbReference type="RefSeq" id="WP_224190322.1">
    <property type="nucleotide sequence ID" value="NZ_JAIRAU010000001.1"/>
</dbReference>
<dbReference type="PANTHER" id="PTHR45982">
    <property type="entry name" value="REGULATOR OF CHROMOSOME CONDENSATION"/>
    <property type="match status" value="1"/>
</dbReference>
<dbReference type="PROSITE" id="PS51257">
    <property type="entry name" value="PROKAR_LIPOPROTEIN"/>
    <property type="match status" value="1"/>
</dbReference>
<accession>A0ABS7TK27</accession>
<dbReference type="Proteomes" id="UP001139031">
    <property type="component" value="Unassembled WGS sequence"/>
</dbReference>
<dbReference type="EMBL" id="JAIRAU010000001">
    <property type="protein sequence ID" value="MBZ5708575.1"/>
    <property type="molecule type" value="Genomic_DNA"/>
</dbReference>
<dbReference type="PROSITE" id="PS50012">
    <property type="entry name" value="RCC1_3"/>
    <property type="match status" value="2"/>
</dbReference>
<dbReference type="InterPro" id="IPR051553">
    <property type="entry name" value="Ran_GTPase-activating"/>
</dbReference>
<dbReference type="InterPro" id="IPR000408">
    <property type="entry name" value="Reg_chr_condens"/>
</dbReference>